<keyword evidence="3" id="KW-1185">Reference proteome</keyword>
<dbReference type="PROSITE" id="PS51186">
    <property type="entry name" value="GNAT"/>
    <property type="match status" value="1"/>
</dbReference>
<reference evidence="2 3" key="1">
    <citation type="submission" date="2020-08" db="EMBL/GenBank/DDBJ databases">
        <title>A Genomic Blueprint of the Chicken Gut Microbiome.</title>
        <authorList>
            <person name="Gilroy R."/>
            <person name="Ravi A."/>
            <person name="Getino M."/>
            <person name="Pursley I."/>
            <person name="Horton D.L."/>
            <person name="Alikhan N.-F."/>
            <person name="Baker D."/>
            <person name="Gharbi K."/>
            <person name="Hall N."/>
            <person name="Watson M."/>
            <person name="Adriaenssens E.M."/>
            <person name="Foster-Nyarko E."/>
            <person name="Jarju S."/>
            <person name="Secka A."/>
            <person name="Antonio M."/>
            <person name="Oren A."/>
            <person name="Chaudhuri R."/>
            <person name="La Ragione R.M."/>
            <person name="Hildebrand F."/>
            <person name="Pallen M.J."/>
        </authorList>
    </citation>
    <scope>NUCLEOTIDE SEQUENCE [LARGE SCALE GENOMIC DNA]</scope>
    <source>
        <strain evidence="2 3">Sa2BUA9</strain>
    </source>
</reference>
<dbReference type="InterPro" id="IPR016181">
    <property type="entry name" value="Acyl_CoA_acyltransferase"/>
</dbReference>
<dbReference type="EMBL" id="JACSQO010000004">
    <property type="protein sequence ID" value="MBD7944461.1"/>
    <property type="molecule type" value="Genomic_DNA"/>
</dbReference>
<organism evidence="2 3">
    <name type="scientific">Psychrobacillus faecigallinarum</name>
    <dbReference type="NCBI Taxonomy" id="2762235"/>
    <lineage>
        <taxon>Bacteria</taxon>
        <taxon>Bacillati</taxon>
        <taxon>Bacillota</taxon>
        <taxon>Bacilli</taxon>
        <taxon>Bacillales</taxon>
        <taxon>Bacillaceae</taxon>
        <taxon>Psychrobacillus</taxon>
    </lineage>
</organism>
<name>A0ABR8R9H0_9BACI</name>
<dbReference type="RefSeq" id="WP_191697108.1">
    <property type="nucleotide sequence ID" value="NZ_JACSQO010000004.1"/>
</dbReference>
<evidence type="ECO:0000313" key="3">
    <source>
        <dbReference type="Proteomes" id="UP000640786"/>
    </source>
</evidence>
<dbReference type="Pfam" id="PF00583">
    <property type="entry name" value="Acetyltransf_1"/>
    <property type="match status" value="1"/>
</dbReference>
<comment type="caution">
    <text evidence="2">The sequence shown here is derived from an EMBL/GenBank/DDBJ whole genome shotgun (WGS) entry which is preliminary data.</text>
</comment>
<evidence type="ECO:0000313" key="2">
    <source>
        <dbReference type="EMBL" id="MBD7944461.1"/>
    </source>
</evidence>
<gene>
    <name evidence="2" type="ORF">H9650_10070</name>
</gene>
<protein>
    <submittedName>
        <fullName evidence="2">GNAT family N-acetyltransferase</fullName>
    </submittedName>
</protein>
<sequence>MIINLAGKSDIKPVVEVLDKATLKLLKKDIKQWTYPWPIPLVENEIAQKLVYKVEIENLVIGTFIIKPIRSLNNLLIKENSLYVARIAILPEYQGKNIGVHIISYCWSFSKKHKRDMYLDCWAGNVTLKEFYSKCGLTCLGDFPVDDYYVSVYCFGEEI</sequence>
<dbReference type="CDD" id="cd04301">
    <property type="entry name" value="NAT_SF"/>
    <property type="match status" value="1"/>
</dbReference>
<proteinExistence type="predicted"/>
<dbReference type="Gene3D" id="3.40.630.30">
    <property type="match status" value="1"/>
</dbReference>
<accession>A0ABR8R9H0</accession>
<dbReference type="Proteomes" id="UP000640786">
    <property type="component" value="Unassembled WGS sequence"/>
</dbReference>
<evidence type="ECO:0000259" key="1">
    <source>
        <dbReference type="PROSITE" id="PS51186"/>
    </source>
</evidence>
<dbReference type="InterPro" id="IPR000182">
    <property type="entry name" value="GNAT_dom"/>
</dbReference>
<feature type="domain" description="N-acetyltransferase" evidence="1">
    <location>
        <begin position="1"/>
        <end position="157"/>
    </location>
</feature>
<dbReference type="SUPFAM" id="SSF55729">
    <property type="entry name" value="Acyl-CoA N-acyltransferases (Nat)"/>
    <property type="match status" value="1"/>
</dbReference>